<dbReference type="Proteomes" id="UP001195483">
    <property type="component" value="Unassembled WGS sequence"/>
</dbReference>
<dbReference type="GO" id="GO:0005509">
    <property type="term" value="F:calcium ion binding"/>
    <property type="evidence" value="ECO:0007669"/>
    <property type="project" value="InterPro"/>
</dbReference>
<dbReference type="PROSITE" id="PS50294">
    <property type="entry name" value="WD_REPEATS_REGION"/>
    <property type="match status" value="1"/>
</dbReference>
<evidence type="ECO:0000256" key="2">
    <source>
        <dbReference type="ARBA" id="ARBA00022574"/>
    </source>
</evidence>
<name>A0AAE0RW25_9BIVA</name>
<dbReference type="AlphaFoldDB" id="A0AAE0RW25"/>
<dbReference type="PROSITE" id="PS50082">
    <property type="entry name" value="WD_REPEATS_2"/>
    <property type="match status" value="4"/>
</dbReference>
<dbReference type="InterPro" id="IPR015943">
    <property type="entry name" value="WD40/YVTN_repeat-like_dom_sf"/>
</dbReference>
<dbReference type="InterPro" id="IPR011992">
    <property type="entry name" value="EF-hand-dom_pair"/>
</dbReference>
<evidence type="ECO:0000256" key="3">
    <source>
        <dbReference type="ARBA" id="ARBA00022737"/>
    </source>
</evidence>
<feature type="compositionally biased region" description="Basic and acidic residues" evidence="6">
    <location>
        <begin position="741"/>
        <end position="750"/>
    </location>
</feature>
<evidence type="ECO:0000256" key="1">
    <source>
        <dbReference type="ARBA" id="ARBA00014901"/>
    </source>
</evidence>
<feature type="repeat" description="WD" evidence="5">
    <location>
        <begin position="536"/>
        <end position="577"/>
    </location>
</feature>
<feature type="domain" description="EF-hand" evidence="7">
    <location>
        <begin position="123"/>
        <end position="158"/>
    </location>
</feature>
<proteinExistence type="predicted"/>
<keyword evidence="9" id="KW-1185">Reference proteome</keyword>
<dbReference type="InterPro" id="IPR036322">
    <property type="entry name" value="WD40_repeat_dom_sf"/>
</dbReference>
<accession>A0AAE0RW25</accession>
<reference evidence="8" key="3">
    <citation type="submission" date="2023-05" db="EMBL/GenBank/DDBJ databases">
        <authorList>
            <person name="Smith C.H."/>
        </authorList>
    </citation>
    <scope>NUCLEOTIDE SEQUENCE</scope>
    <source>
        <strain evidence="8">CHS0354</strain>
        <tissue evidence="8">Mantle</tissue>
    </source>
</reference>
<keyword evidence="4" id="KW-0106">Calcium</keyword>
<evidence type="ECO:0000256" key="4">
    <source>
        <dbReference type="ARBA" id="ARBA00022837"/>
    </source>
</evidence>
<reference evidence="8" key="2">
    <citation type="journal article" date="2021" name="Genome Biol. Evol.">
        <title>Developing a high-quality reference genome for a parasitic bivalve with doubly uniparental inheritance (Bivalvia: Unionida).</title>
        <authorList>
            <person name="Smith C.H."/>
        </authorList>
    </citation>
    <scope>NUCLEOTIDE SEQUENCE</scope>
    <source>
        <strain evidence="8">CHS0354</strain>
        <tissue evidence="8">Mantle</tissue>
    </source>
</reference>
<dbReference type="Gene3D" id="1.10.238.10">
    <property type="entry name" value="EF-hand"/>
    <property type="match status" value="1"/>
</dbReference>
<feature type="repeat" description="WD" evidence="5">
    <location>
        <begin position="988"/>
        <end position="1021"/>
    </location>
</feature>
<feature type="repeat" description="WD" evidence="5">
    <location>
        <begin position="673"/>
        <end position="704"/>
    </location>
</feature>
<dbReference type="Pfam" id="PF13499">
    <property type="entry name" value="EF-hand_7"/>
    <property type="match status" value="1"/>
</dbReference>
<dbReference type="InterPro" id="IPR001680">
    <property type="entry name" value="WD40_rpt"/>
</dbReference>
<dbReference type="SUPFAM" id="SSF50978">
    <property type="entry name" value="WD40 repeat-like"/>
    <property type="match status" value="2"/>
</dbReference>
<dbReference type="PROSITE" id="PS00678">
    <property type="entry name" value="WD_REPEATS_1"/>
    <property type="match status" value="1"/>
</dbReference>
<dbReference type="PROSITE" id="PS50222">
    <property type="entry name" value="EF_HAND_2"/>
    <property type="match status" value="1"/>
</dbReference>
<reference evidence="8" key="1">
    <citation type="journal article" date="2021" name="Genome Biol. Evol.">
        <title>A High-Quality Reference Genome for a Parasitic Bivalve with Doubly Uniparental Inheritance (Bivalvia: Unionida).</title>
        <authorList>
            <person name="Smith C.H."/>
        </authorList>
    </citation>
    <scope>NUCLEOTIDE SEQUENCE</scope>
    <source>
        <strain evidence="8">CHS0354</strain>
    </source>
</reference>
<evidence type="ECO:0000313" key="9">
    <source>
        <dbReference type="Proteomes" id="UP001195483"/>
    </source>
</evidence>
<feature type="repeat" description="WD" evidence="5">
    <location>
        <begin position="595"/>
        <end position="629"/>
    </location>
</feature>
<dbReference type="Pfam" id="PF00400">
    <property type="entry name" value="WD40"/>
    <property type="match status" value="3"/>
</dbReference>
<dbReference type="InterPro" id="IPR002048">
    <property type="entry name" value="EF_hand_dom"/>
</dbReference>
<evidence type="ECO:0000259" key="7">
    <source>
        <dbReference type="PROSITE" id="PS50222"/>
    </source>
</evidence>
<gene>
    <name evidence="8" type="ORF">CHS0354_005723</name>
</gene>
<protein>
    <recommendedName>
        <fullName evidence="1">WD repeat-containing protein on Y chromosome</fullName>
    </recommendedName>
</protein>
<sequence length="1154" mass="131352">MACTPSIKTQSAHQEKMRTISAGNVSHVGNGSAIKAGIKSYLSAGPRGSGDRHITSTINGKQKVHNLKEKKAAAATEIKIDDLSEIKFHRLQKIFKQANDSGLKGLSIEEFKKAIVNTVGPNFTEDQLETLFMRVDSNCDGAVDWEEYVTFILLEYEKNLMVETIRDRPFPNDFREIYSRHRDAIVKIAFYPTVRKSSSNRLKTDYSNGKYVTLSKEGVLSVWTLDMVHLKTYNTVYNRDRATLPWFTDMVVMYNVNMVAVASTDRDILIYDLQSKRFLLRYYLVGLESCVTSMDYWANPCDFNRAVLIFGDTAGSVYIIRFENSLRGGPFGQPSEKKTVKQVSFPDVLRGLHVGVKVVKMSNVHDDWVGKVQYIPESDAFLSSSQSPKSSLYYGDLSGKRGSVYFLVNRGILCFDYSYMLNVIVTGGIDYAVRVWNPYVNNRAIGIFKNHNKPINHVMIIETRGQVISIDKGRSLRVFDIRDQTCLQHISGRIIKLNQLPVSAVFFNPAMKAIILASNTIIMLEKPEEDQYMAEVVSHNKPLVGALYNKNFKTLVSACQESVVSVWDINTGCKIMKFVNAHTRIERGVEVPVEITSLIFDASGRRLLTGARDGTVKIWNFNNGFCLQTLTLPDKSDVTGIVCTRLRIYVTGWGKAVHVYLDGGPEELRKTWKVQHKDDILSIAYITPNMIVTGSYDGNIILWSHDNGHIYCRFNPFEDVKPIMGQRHINDGNRSNTPSPDGRRERKTQDAEEEITSMWELAKLATNKKKNKPGLGLLLEHNDNTHDKTNEEITCKHPLLKALDKENISSLPGHAARKCTREVYDKVCRRYDSAIEKILYLETRPTHEKDTAILLTTGTEGWVRAWSIHHEGGLLGQFNASHRPGQSVHAMATDNKNNFLFTGDTQGYVEIWDIKDYCIHKQMTLAEKREHIENLMKKFTFFRMEMYEKQHKRITTAKILRHIFTNHPPPETSNPNITLRYPRLLNAYRAHILSINSIDFINERELMVTASSDCSIRLWTIGGQYIGTFGVPWAPLPQEVTPQYFFKNVPKDVKRAGSAKTLKVLNGGKTPLWQVAFNLLRERGVTWLKKQFDHLKTKEEKEELSQVSKLESKDIIQTSNILGKSYKKKVRHRLPPELPKLIKMSGTVSILYMN</sequence>
<comment type="caution">
    <text evidence="8">The sequence shown here is derived from an EMBL/GenBank/DDBJ whole genome shotgun (WGS) entry which is preliminary data.</text>
</comment>
<feature type="region of interest" description="Disordered" evidence="6">
    <location>
        <begin position="726"/>
        <end position="752"/>
    </location>
</feature>
<organism evidence="8 9">
    <name type="scientific">Potamilus streckersoni</name>
    <dbReference type="NCBI Taxonomy" id="2493646"/>
    <lineage>
        <taxon>Eukaryota</taxon>
        <taxon>Metazoa</taxon>
        <taxon>Spiralia</taxon>
        <taxon>Lophotrochozoa</taxon>
        <taxon>Mollusca</taxon>
        <taxon>Bivalvia</taxon>
        <taxon>Autobranchia</taxon>
        <taxon>Heteroconchia</taxon>
        <taxon>Palaeoheterodonta</taxon>
        <taxon>Unionida</taxon>
        <taxon>Unionoidea</taxon>
        <taxon>Unionidae</taxon>
        <taxon>Ambleminae</taxon>
        <taxon>Lampsilini</taxon>
        <taxon>Potamilus</taxon>
    </lineage>
</organism>
<dbReference type="InterPro" id="IPR051242">
    <property type="entry name" value="WD-EF-hand_domain"/>
</dbReference>
<dbReference type="InterPro" id="IPR018247">
    <property type="entry name" value="EF_Hand_1_Ca_BS"/>
</dbReference>
<evidence type="ECO:0000256" key="5">
    <source>
        <dbReference type="PROSITE-ProRule" id="PRU00221"/>
    </source>
</evidence>
<dbReference type="PANTHER" id="PTHR44324:SF6">
    <property type="entry name" value="EF-HAND CALCIUM BINDING DOMAIN 8"/>
    <property type="match status" value="1"/>
</dbReference>
<dbReference type="EMBL" id="JAEAOA010000401">
    <property type="protein sequence ID" value="KAK3580718.1"/>
    <property type="molecule type" value="Genomic_DNA"/>
</dbReference>
<evidence type="ECO:0000313" key="8">
    <source>
        <dbReference type="EMBL" id="KAK3580718.1"/>
    </source>
</evidence>
<dbReference type="PANTHER" id="PTHR44324">
    <property type="entry name" value="WD40 REPEAT DOMAIN 95"/>
    <property type="match status" value="1"/>
</dbReference>
<dbReference type="Gene3D" id="2.130.10.10">
    <property type="entry name" value="YVTN repeat-like/Quinoprotein amine dehydrogenase"/>
    <property type="match status" value="4"/>
</dbReference>
<dbReference type="PROSITE" id="PS00018">
    <property type="entry name" value="EF_HAND_1"/>
    <property type="match status" value="1"/>
</dbReference>
<keyword evidence="2 5" id="KW-0853">WD repeat</keyword>
<dbReference type="InterPro" id="IPR019775">
    <property type="entry name" value="WD40_repeat_CS"/>
</dbReference>
<dbReference type="SMART" id="SM00320">
    <property type="entry name" value="WD40"/>
    <property type="match status" value="10"/>
</dbReference>
<evidence type="ECO:0000256" key="6">
    <source>
        <dbReference type="SAM" id="MobiDB-lite"/>
    </source>
</evidence>
<dbReference type="SUPFAM" id="SSF47473">
    <property type="entry name" value="EF-hand"/>
    <property type="match status" value="1"/>
</dbReference>
<keyword evidence="3" id="KW-0677">Repeat</keyword>